<evidence type="ECO:0000313" key="1">
    <source>
        <dbReference type="EMBL" id="VYT92334.1"/>
    </source>
</evidence>
<dbReference type="SUPFAM" id="SSF102588">
    <property type="entry name" value="LmbE-like"/>
    <property type="match status" value="1"/>
</dbReference>
<dbReference type="AlphaFoldDB" id="A0A6N3AJ50"/>
<protein>
    <submittedName>
        <fullName evidence="1">Glucosamine-6-phosphate deaminase-like protein</fullName>
    </submittedName>
</protein>
<dbReference type="PROSITE" id="PS51257">
    <property type="entry name" value="PROKAR_LIPOPROTEIN"/>
    <property type="match status" value="1"/>
</dbReference>
<dbReference type="InterPro" id="IPR003737">
    <property type="entry name" value="GlcNAc_PI_deacetylase-related"/>
</dbReference>
<dbReference type="PANTHER" id="PTHR12993">
    <property type="entry name" value="N-ACETYLGLUCOSAMINYL-PHOSPHATIDYLINOSITOL DE-N-ACETYLASE-RELATED"/>
    <property type="match status" value="1"/>
</dbReference>
<proteinExistence type="predicted"/>
<name>A0A6N3AJ50_9FIRM</name>
<dbReference type="GO" id="GO:0016811">
    <property type="term" value="F:hydrolase activity, acting on carbon-nitrogen (but not peptide) bonds, in linear amides"/>
    <property type="evidence" value="ECO:0007669"/>
    <property type="project" value="TreeGrafter"/>
</dbReference>
<gene>
    <name evidence="1" type="ORF">VALFYP47_00026</name>
</gene>
<sequence>MGNFDKDGDSSFSYTSFFGGCKLLVIVPHQDDEINVAGSTIIGSVEEGLDVSLAFMTNGDWEYDVPLRNNEAIDAAKILGLSSQNIYFLDYPDCGYDTYSVYEHKNSIFKYRNRNISWEILLRDIEHLIVSVQPHSIICTGFDSHRDHRQCEEAVLTVMKKLWESGSNIRLYTTFAYGNAYESIDDWRSTHWYSSVMNPKSHPEQWSTPSKELSWESRLRIPIPKSCRGNILIKNPIYLALTAHASQAAYRHSMQLINSDQVYWYRGPKINDNINEPYYLQILINQQFAYEWITYKDEKKADISIYLGSLKDGKEISSENPNLIWYCNGVFINSCTYENILDFMANNNLDKVHLRCELKNIPDIYCECILKKGTYWDRFTLGIHWIKDWGLYKWDHHKRKKKYKKIRKIRRVFSI</sequence>
<dbReference type="Gene3D" id="3.40.50.10320">
    <property type="entry name" value="LmbE-like"/>
    <property type="match status" value="1"/>
</dbReference>
<accession>A0A6N3AJ50</accession>
<dbReference type="PANTHER" id="PTHR12993:SF11">
    <property type="entry name" value="N-ACETYLGLUCOSAMINYL-PHOSPHATIDYLINOSITOL DE-N-ACETYLASE"/>
    <property type="match status" value="1"/>
</dbReference>
<dbReference type="EMBL" id="CACRUN010000012">
    <property type="protein sequence ID" value="VYT92334.1"/>
    <property type="molecule type" value="Genomic_DNA"/>
</dbReference>
<organism evidence="1">
    <name type="scientific">Veillonella atypica</name>
    <dbReference type="NCBI Taxonomy" id="39777"/>
    <lineage>
        <taxon>Bacteria</taxon>
        <taxon>Bacillati</taxon>
        <taxon>Bacillota</taxon>
        <taxon>Negativicutes</taxon>
        <taxon>Veillonellales</taxon>
        <taxon>Veillonellaceae</taxon>
        <taxon>Veillonella</taxon>
    </lineage>
</organism>
<dbReference type="RefSeq" id="WP_005379742.1">
    <property type="nucleotide sequence ID" value="NZ_CACRUN010000012.1"/>
</dbReference>
<dbReference type="InterPro" id="IPR024078">
    <property type="entry name" value="LmbE-like_dom_sf"/>
</dbReference>
<reference evidence="1" key="1">
    <citation type="submission" date="2019-11" db="EMBL/GenBank/DDBJ databases">
        <authorList>
            <person name="Feng L."/>
        </authorList>
    </citation>
    <scope>NUCLEOTIDE SEQUENCE</scope>
    <source>
        <strain evidence="1">VatypicaLFYP47</strain>
    </source>
</reference>
<dbReference type="Pfam" id="PF02585">
    <property type="entry name" value="PIG-L"/>
    <property type="match status" value="1"/>
</dbReference>